<dbReference type="PROSITE" id="PS50994">
    <property type="entry name" value="INTEGRASE"/>
    <property type="match status" value="1"/>
</dbReference>
<protein>
    <submittedName>
        <fullName evidence="3">Retrovirus-related pol polyprotein from transposon 17.6</fullName>
    </submittedName>
</protein>
<gene>
    <name evidence="3" type="ORF">PoB_004607200</name>
</gene>
<dbReference type="InterPro" id="IPR001584">
    <property type="entry name" value="Integrase_cat-core"/>
</dbReference>
<feature type="compositionally biased region" description="Polar residues" evidence="1">
    <location>
        <begin position="259"/>
        <end position="278"/>
    </location>
</feature>
<evidence type="ECO:0000259" key="2">
    <source>
        <dbReference type="PROSITE" id="PS50994"/>
    </source>
</evidence>
<organism evidence="3 4">
    <name type="scientific">Plakobranchus ocellatus</name>
    <dbReference type="NCBI Taxonomy" id="259542"/>
    <lineage>
        <taxon>Eukaryota</taxon>
        <taxon>Metazoa</taxon>
        <taxon>Spiralia</taxon>
        <taxon>Lophotrochozoa</taxon>
        <taxon>Mollusca</taxon>
        <taxon>Gastropoda</taxon>
        <taxon>Heterobranchia</taxon>
        <taxon>Euthyneura</taxon>
        <taxon>Panpulmonata</taxon>
        <taxon>Sacoglossa</taxon>
        <taxon>Placobranchoidea</taxon>
        <taxon>Plakobranchidae</taxon>
        <taxon>Plakobranchus</taxon>
    </lineage>
</organism>
<dbReference type="InterPro" id="IPR036397">
    <property type="entry name" value="RNaseH_sf"/>
</dbReference>
<dbReference type="EMBL" id="BLXT01005065">
    <property type="protein sequence ID" value="GFO19567.1"/>
    <property type="molecule type" value="Genomic_DNA"/>
</dbReference>
<sequence length="342" mass="38892">MLYLSNISQQQTERTFAASGSTTTTMEHSRPLKGHDYLLCIEYYSKYPEVIKLFTKTAHGIITALKPIFSEHSIPNQAIADNMPFNSQEFLKFAKEWDFHVTTTSPLCPQAKGQVERVVGIIKTAMKKFQDPNIAILQYRNTPITGLKYSPAQLLFNRRLRDNIPTLKINLKPANTSKGKATKAKSIFDRHAKPYQQDFKKGDRVRVQLKDKWIEGRILDKHQTRSYWINTDSDQAMYRRNTRFIRYVKSPPAAPAQGNRDSYNLAHSDNDKLNPNSHINKDKLTQSKHSGSPSSHDLLQSHSSASTQKADTQTCSDSPPIQHSHCKTKCGRSIRPPPKVTL</sequence>
<dbReference type="Gene3D" id="3.30.420.10">
    <property type="entry name" value="Ribonuclease H-like superfamily/Ribonuclease H"/>
    <property type="match status" value="1"/>
</dbReference>
<feature type="compositionally biased region" description="Polar residues" evidence="1">
    <location>
        <begin position="287"/>
        <end position="321"/>
    </location>
</feature>
<dbReference type="InterPro" id="IPR012337">
    <property type="entry name" value="RNaseH-like_sf"/>
</dbReference>
<dbReference type="InterPro" id="IPR050951">
    <property type="entry name" value="Retrovirus_Pol_polyprotein"/>
</dbReference>
<dbReference type="GO" id="GO:0015074">
    <property type="term" value="P:DNA integration"/>
    <property type="evidence" value="ECO:0007669"/>
    <property type="project" value="InterPro"/>
</dbReference>
<dbReference type="PANTHER" id="PTHR37984">
    <property type="entry name" value="PROTEIN CBG26694"/>
    <property type="match status" value="1"/>
</dbReference>
<reference evidence="3 4" key="1">
    <citation type="journal article" date="2021" name="Elife">
        <title>Chloroplast acquisition without the gene transfer in kleptoplastic sea slugs, Plakobranchus ocellatus.</title>
        <authorList>
            <person name="Maeda T."/>
            <person name="Takahashi S."/>
            <person name="Yoshida T."/>
            <person name="Shimamura S."/>
            <person name="Takaki Y."/>
            <person name="Nagai Y."/>
            <person name="Toyoda A."/>
            <person name="Suzuki Y."/>
            <person name="Arimoto A."/>
            <person name="Ishii H."/>
            <person name="Satoh N."/>
            <person name="Nishiyama T."/>
            <person name="Hasebe M."/>
            <person name="Maruyama T."/>
            <person name="Minagawa J."/>
            <person name="Obokata J."/>
            <person name="Shigenobu S."/>
        </authorList>
    </citation>
    <scope>NUCLEOTIDE SEQUENCE [LARGE SCALE GENOMIC DNA]</scope>
</reference>
<keyword evidence="4" id="KW-1185">Reference proteome</keyword>
<dbReference type="Proteomes" id="UP000735302">
    <property type="component" value="Unassembled WGS sequence"/>
</dbReference>
<evidence type="ECO:0000256" key="1">
    <source>
        <dbReference type="SAM" id="MobiDB-lite"/>
    </source>
</evidence>
<proteinExistence type="predicted"/>
<accession>A0AAV4BJQ5</accession>
<name>A0AAV4BJQ5_9GAST</name>
<feature type="region of interest" description="Disordered" evidence="1">
    <location>
        <begin position="249"/>
        <end position="342"/>
    </location>
</feature>
<evidence type="ECO:0000313" key="3">
    <source>
        <dbReference type="EMBL" id="GFO19567.1"/>
    </source>
</evidence>
<dbReference type="GO" id="GO:0003676">
    <property type="term" value="F:nucleic acid binding"/>
    <property type="evidence" value="ECO:0007669"/>
    <property type="project" value="InterPro"/>
</dbReference>
<comment type="caution">
    <text evidence="3">The sequence shown here is derived from an EMBL/GenBank/DDBJ whole genome shotgun (WGS) entry which is preliminary data.</text>
</comment>
<dbReference type="PANTHER" id="PTHR37984:SF7">
    <property type="entry name" value="INTEGRASE CATALYTIC DOMAIN-CONTAINING PROTEIN"/>
    <property type="match status" value="1"/>
</dbReference>
<evidence type="ECO:0000313" key="4">
    <source>
        <dbReference type="Proteomes" id="UP000735302"/>
    </source>
</evidence>
<dbReference type="AlphaFoldDB" id="A0AAV4BJQ5"/>
<dbReference type="FunFam" id="3.30.420.10:FF:000063">
    <property type="entry name" value="Retrovirus-related Pol polyprotein from transposon 297-like Protein"/>
    <property type="match status" value="1"/>
</dbReference>
<feature type="domain" description="Integrase catalytic" evidence="2">
    <location>
        <begin position="8"/>
        <end position="181"/>
    </location>
</feature>
<dbReference type="SUPFAM" id="SSF53098">
    <property type="entry name" value="Ribonuclease H-like"/>
    <property type="match status" value="1"/>
</dbReference>